<dbReference type="PANTHER" id="PTHR10773">
    <property type="entry name" value="DNA-DIRECTED RNA POLYMERASES I, II, AND III SUBUNIT RPABC2"/>
    <property type="match status" value="1"/>
</dbReference>
<reference evidence="2" key="1">
    <citation type="journal article" date="2023" name="G3 (Bethesda)">
        <title>A reference genome for the long-term kleptoplast-retaining sea slug Elysia crispata morphotype clarki.</title>
        <authorList>
            <person name="Eastman K.E."/>
            <person name="Pendleton A.L."/>
            <person name="Shaikh M.A."/>
            <person name="Suttiyut T."/>
            <person name="Ogas R."/>
            <person name="Tomko P."/>
            <person name="Gavelis G."/>
            <person name="Widhalm J.R."/>
            <person name="Wisecaver J.H."/>
        </authorList>
    </citation>
    <scope>NUCLEOTIDE SEQUENCE</scope>
    <source>
        <strain evidence="2">ECLA1</strain>
    </source>
</reference>
<comment type="caution">
    <text evidence="2">The sequence shown here is derived from an EMBL/GenBank/DDBJ whole genome shotgun (WGS) entry which is preliminary data.</text>
</comment>
<dbReference type="PANTHER" id="PTHR10773:SF19">
    <property type="match status" value="1"/>
</dbReference>
<dbReference type="EMBL" id="JAWDGP010004442">
    <property type="protein sequence ID" value="KAK3764439.1"/>
    <property type="molecule type" value="Genomic_DNA"/>
</dbReference>
<evidence type="ECO:0000313" key="2">
    <source>
        <dbReference type="EMBL" id="KAK3764439.1"/>
    </source>
</evidence>
<protein>
    <submittedName>
        <fullName evidence="2">Uncharacterized protein</fullName>
    </submittedName>
</protein>
<accession>A0AAE0Z7W5</accession>
<evidence type="ECO:0000313" key="3">
    <source>
        <dbReference type="Proteomes" id="UP001283361"/>
    </source>
</evidence>
<organism evidence="2 3">
    <name type="scientific">Elysia crispata</name>
    <name type="common">lettuce slug</name>
    <dbReference type="NCBI Taxonomy" id="231223"/>
    <lineage>
        <taxon>Eukaryota</taxon>
        <taxon>Metazoa</taxon>
        <taxon>Spiralia</taxon>
        <taxon>Lophotrochozoa</taxon>
        <taxon>Mollusca</taxon>
        <taxon>Gastropoda</taxon>
        <taxon>Heterobranchia</taxon>
        <taxon>Euthyneura</taxon>
        <taxon>Panpulmonata</taxon>
        <taxon>Sacoglossa</taxon>
        <taxon>Placobranchoidea</taxon>
        <taxon>Plakobranchidae</taxon>
        <taxon>Elysia</taxon>
    </lineage>
</organism>
<evidence type="ECO:0000256" key="1">
    <source>
        <dbReference type="SAM" id="SignalP"/>
    </source>
</evidence>
<keyword evidence="1" id="KW-0732">Signal</keyword>
<name>A0AAE0Z7W5_9GAST</name>
<keyword evidence="3" id="KW-1185">Reference proteome</keyword>
<sequence>MARPSFFNITWFLLPFVYVDFVELCMVKLKYMTEKTPQNSYPCFPPKKKSAPKRCRVPDRQRQKAKTVVASYKLFRNGTLQGLAVCKQAFQSVLSKASHYDRRERPNRRYLPSNLSISKMHHLFRAQNHIQVSFALYYSMFETDFNLGFGHPATDVCSTCIAYKAKIRSPELDDEQKRQECAMFILHRLSVKVSFTFLVPGHSFVPADRVFGRIERDICRQETILMPADYHEILQRHGTVHVYQKDWTALDFKPTVLPPTSTVTETKRKDVLNLLSVISAPTDVQEYCESALLIGEAPGSQDDEDDL</sequence>
<feature type="chain" id="PRO_5042067002" evidence="1">
    <location>
        <begin position="22"/>
        <end position="307"/>
    </location>
</feature>
<proteinExistence type="predicted"/>
<feature type="signal peptide" evidence="1">
    <location>
        <begin position="1"/>
        <end position="21"/>
    </location>
</feature>
<dbReference type="Proteomes" id="UP001283361">
    <property type="component" value="Unassembled WGS sequence"/>
</dbReference>
<dbReference type="AlphaFoldDB" id="A0AAE0Z7W5"/>
<gene>
    <name evidence="2" type="ORF">RRG08_040035</name>
</gene>